<accession>A0ABR7V9Q6</accession>
<evidence type="ECO:0000256" key="3">
    <source>
        <dbReference type="ARBA" id="ARBA00022553"/>
    </source>
</evidence>
<dbReference type="InterPro" id="IPR019734">
    <property type="entry name" value="TPR_rpt"/>
</dbReference>
<evidence type="ECO:0000259" key="10">
    <source>
        <dbReference type="PROSITE" id="PS50109"/>
    </source>
</evidence>
<evidence type="ECO:0000313" key="11">
    <source>
        <dbReference type="EMBL" id="MBD0850098.1"/>
    </source>
</evidence>
<protein>
    <recommendedName>
        <fullName evidence="2">histidine kinase</fullName>
        <ecNumber evidence="2">2.7.13.3</ecNumber>
    </recommendedName>
</protein>
<dbReference type="RefSeq" id="WP_188313242.1">
    <property type="nucleotide sequence ID" value="NZ_JABTCG010000002.1"/>
</dbReference>
<evidence type="ECO:0000256" key="8">
    <source>
        <dbReference type="ARBA" id="ARBA00023012"/>
    </source>
</evidence>
<comment type="caution">
    <text evidence="11">The sequence shown here is derived from an EMBL/GenBank/DDBJ whole genome shotgun (WGS) entry which is preliminary data.</text>
</comment>
<dbReference type="EC" id="2.7.13.3" evidence="2"/>
<dbReference type="Proteomes" id="UP000598350">
    <property type="component" value="Unassembled WGS sequence"/>
</dbReference>
<reference evidence="11 12" key="1">
    <citation type="submission" date="2020-05" db="EMBL/GenBank/DDBJ databases">
        <title>The draft genome sequence of Maribacter arenosus CAU 1321.</title>
        <authorList>
            <person name="Mu L."/>
        </authorList>
    </citation>
    <scope>NUCLEOTIDE SEQUENCE [LARGE SCALE GENOMIC DNA]</scope>
    <source>
        <strain evidence="11 12">CAU 1321</strain>
    </source>
</reference>
<dbReference type="SUPFAM" id="SSF55874">
    <property type="entry name" value="ATPase domain of HSP90 chaperone/DNA topoisomerase II/histidine kinase"/>
    <property type="match status" value="1"/>
</dbReference>
<comment type="catalytic activity">
    <reaction evidence="1">
        <text>ATP + protein L-histidine = ADP + protein N-phospho-L-histidine.</text>
        <dbReference type="EC" id="2.7.13.3"/>
    </reaction>
</comment>
<dbReference type="SMART" id="SM00028">
    <property type="entry name" value="TPR"/>
    <property type="match status" value="5"/>
</dbReference>
<dbReference type="InterPro" id="IPR003594">
    <property type="entry name" value="HATPase_dom"/>
</dbReference>
<evidence type="ECO:0000256" key="1">
    <source>
        <dbReference type="ARBA" id="ARBA00000085"/>
    </source>
</evidence>
<evidence type="ECO:0000256" key="6">
    <source>
        <dbReference type="ARBA" id="ARBA00022777"/>
    </source>
</evidence>
<keyword evidence="4" id="KW-0808">Transferase</keyword>
<keyword evidence="9" id="KW-0812">Transmembrane</keyword>
<keyword evidence="9" id="KW-1133">Transmembrane helix</keyword>
<dbReference type="CDD" id="cd16917">
    <property type="entry name" value="HATPase_UhpB-NarQ-NarX-like"/>
    <property type="match status" value="1"/>
</dbReference>
<evidence type="ECO:0000256" key="4">
    <source>
        <dbReference type="ARBA" id="ARBA00022679"/>
    </source>
</evidence>
<keyword evidence="12" id="KW-1185">Reference proteome</keyword>
<dbReference type="InterPro" id="IPR011712">
    <property type="entry name" value="Sig_transdc_His_kin_sub3_dim/P"/>
</dbReference>
<dbReference type="SUPFAM" id="SSF48452">
    <property type="entry name" value="TPR-like"/>
    <property type="match status" value="2"/>
</dbReference>
<keyword evidence="6 11" id="KW-0418">Kinase</keyword>
<dbReference type="Gene3D" id="1.20.5.1930">
    <property type="match status" value="1"/>
</dbReference>
<keyword evidence="7" id="KW-0067">ATP-binding</keyword>
<evidence type="ECO:0000256" key="5">
    <source>
        <dbReference type="ARBA" id="ARBA00022741"/>
    </source>
</evidence>
<gene>
    <name evidence="11" type="ORF">HPE63_05405</name>
</gene>
<dbReference type="PANTHER" id="PTHR24421:SF10">
    <property type="entry name" value="NITRATE_NITRITE SENSOR PROTEIN NARQ"/>
    <property type="match status" value="1"/>
</dbReference>
<evidence type="ECO:0000256" key="2">
    <source>
        <dbReference type="ARBA" id="ARBA00012438"/>
    </source>
</evidence>
<dbReference type="Pfam" id="PF07730">
    <property type="entry name" value="HisKA_3"/>
    <property type="match status" value="1"/>
</dbReference>
<keyword evidence="3" id="KW-0597">Phosphoprotein</keyword>
<dbReference type="InterPro" id="IPR050482">
    <property type="entry name" value="Sensor_HK_TwoCompSys"/>
</dbReference>
<evidence type="ECO:0000256" key="9">
    <source>
        <dbReference type="SAM" id="Phobius"/>
    </source>
</evidence>
<dbReference type="EMBL" id="JABTCG010000002">
    <property type="protein sequence ID" value="MBD0850098.1"/>
    <property type="molecule type" value="Genomic_DNA"/>
</dbReference>
<dbReference type="GO" id="GO:0016301">
    <property type="term" value="F:kinase activity"/>
    <property type="evidence" value="ECO:0007669"/>
    <property type="project" value="UniProtKB-KW"/>
</dbReference>
<name>A0ABR7V9Q6_9FLAO</name>
<dbReference type="InterPro" id="IPR005467">
    <property type="entry name" value="His_kinase_dom"/>
</dbReference>
<dbReference type="Pfam" id="PF02518">
    <property type="entry name" value="HATPase_c"/>
    <property type="match status" value="1"/>
</dbReference>
<keyword evidence="5" id="KW-0547">Nucleotide-binding</keyword>
<keyword evidence="9" id="KW-0472">Membrane</keyword>
<organism evidence="11 12">
    <name type="scientific">Maribacter arenosus</name>
    <dbReference type="NCBI Taxonomy" id="1854708"/>
    <lineage>
        <taxon>Bacteria</taxon>
        <taxon>Pseudomonadati</taxon>
        <taxon>Bacteroidota</taxon>
        <taxon>Flavobacteriia</taxon>
        <taxon>Flavobacteriales</taxon>
        <taxon>Flavobacteriaceae</taxon>
        <taxon>Maribacter</taxon>
    </lineage>
</organism>
<dbReference type="PANTHER" id="PTHR24421">
    <property type="entry name" value="NITRATE/NITRITE SENSOR PROTEIN NARX-RELATED"/>
    <property type="match status" value="1"/>
</dbReference>
<dbReference type="InterPro" id="IPR036890">
    <property type="entry name" value="HATPase_C_sf"/>
</dbReference>
<dbReference type="Pfam" id="PF13424">
    <property type="entry name" value="TPR_12"/>
    <property type="match status" value="1"/>
</dbReference>
<evidence type="ECO:0000313" key="12">
    <source>
        <dbReference type="Proteomes" id="UP000598350"/>
    </source>
</evidence>
<dbReference type="PROSITE" id="PS50109">
    <property type="entry name" value="HIS_KIN"/>
    <property type="match status" value="1"/>
</dbReference>
<sequence length="657" mass="75029">MPLKDIRVINGWWPFLICILFNQGHAQSSRLDSLRTVIKESNDDTIRINLYYEYGSSIETTFPDSAMWYYDLAKQRSISLNYAKGMAAYASHAITQLNNKGEFRTALEISEDALKIYEELGNPKELAVAYLNVGSEWHYLSDFQQAAEHYLKAKKIADEINDRRLQRIINNNLASIFINLKDYEKGLRYAEASLAIAKELENDYAISSSLFNMATVAIYLKEYNKALEYYAKIEEIGRRTKDFIVILDGWLGSADVCNAMKNRQKALTYYEKVVDFSKEHEFPEYEMYAYMGLSDLHMDAKKYANAKLTIQKGIALAEKLGSKYELMDLYQKASSLEEATGQFKKALEYRKEFEILKDSIVGEKSKTNIELLEAKYDSEKQASTIEKLESEKKIQELTIRQKNNLTYILVGTSVAILILSLMFYRNYIHRQKLQQQRIGELEKEKQLNAIEGVLKGEEQERSRLAKDLHDGLGGMLSGIKYSLQLMKGTLVMTPENQQAFERSMDMLDSSINEMRRVAQNMMPESLIKFGLEVALKDFCNEISASGALQINYQSIRLSDLKIDQTTSISIFRIAQELINNTMKHSGAKSAIVQLTQSNNLITLTVEDDGKGFKTKDLEQASGMGWTNIRYRTDLLKGTIHIDSKLGKGTSVHLEINI</sequence>
<dbReference type="Gene3D" id="3.30.565.10">
    <property type="entry name" value="Histidine kinase-like ATPase, C-terminal domain"/>
    <property type="match status" value="1"/>
</dbReference>
<dbReference type="InterPro" id="IPR011990">
    <property type="entry name" value="TPR-like_helical_dom_sf"/>
</dbReference>
<feature type="domain" description="Histidine kinase" evidence="10">
    <location>
        <begin position="467"/>
        <end position="657"/>
    </location>
</feature>
<feature type="transmembrane region" description="Helical" evidence="9">
    <location>
        <begin position="405"/>
        <end position="424"/>
    </location>
</feature>
<keyword evidence="8" id="KW-0902">Two-component regulatory system</keyword>
<evidence type="ECO:0000256" key="7">
    <source>
        <dbReference type="ARBA" id="ARBA00022840"/>
    </source>
</evidence>
<proteinExistence type="predicted"/>
<dbReference type="Gene3D" id="1.25.40.10">
    <property type="entry name" value="Tetratricopeptide repeat domain"/>
    <property type="match status" value="2"/>
</dbReference>